<evidence type="ECO:0000313" key="2">
    <source>
        <dbReference type="Proteomes" id="UP000183200"/>
    </source>
</evidence>
<dbReference type="AlphaFoldDB" id="A0A1G9N9Y2"/>
<evidence type="ECO:0000313" key="1">
    <source>
        <dbReference type="EMBL" id="SDL82947.1"/>
    </source>
</evidence>
<gene>
    <name evidence="1" type="ORF">SAMN05421820_102253</name>
</gene>
<name>A0A1G9N9Y2_9SPHI</name>
<dbReference type="RefSeq" id="WP_074605150.1">
    <property type="nucleotide sequence ID" value="NZ_FNGY01000002.1"/>
</dbReference>
<sequence length="243" mass="27613">MPLIGTVDEIDKQKLENLRQQIPVGLRHGLTLLEKAGGNVEAAAGYFREECLRLIVHKTGVSELAASAQLLKNNFDIAATLNCIDEARFTLTELIIRRNKDQEEALEKIAAGVVEKEQLIREYWLHPDALKSLQPEVFCLVMLMEWLSFSSWEDFETALYFHLDVVADLICNQLLLPEISDILKEARAIAIDQAPQQKAFLEKEGFVSWTPEFTAQSNLFETQRPILINALYHFVEGNISKFP</sequence>
<dbReference type="EMBL" id="FNGY01000002">
    <property type="protein sequence ID" value="SDL82947.1"/>
    <property type="molecule type" value="Genomic_DNA"/>
</dbReference>
<accession>A0A1G9N9Y2</accession>
<dbReference type="Proteomes" id="UP000183200">
    <property type="component" value="Unassembled WGS sequence"/>
</dbReference>
<organism evidence="1 2">
    <name type="scientific">Pedobacter steynii</name>
    <dbReference type="NCBI Taxonomy" id="430522"/>
    <lineage>
        <taxon>Bacteria</taxon>
        <taxon>Pseudomonadati</taxon>
        <taxon>Bacteroidota</taxon>
        <taxon>Sphingobacteriia</taxon>
        <taxon>Sphingobacteriales</taxon>
        <taxon>Sphingobacteriaceae</taxon>
        <taxon>Pedobacter</taxon>
    </lineage>
</organism>
<reference evidence="2" key="1">
    <citation type="submission" date="2016-10" db="EMBL/GenBank/DDBJ databases">
        <authorList>
            <person name="Varghese N."/>
            <person name="Submissions S."/>
        </authorList>
    </citation>
    <scope>NUCLEOTIDE SEQUENCE [LARGE SCALE GENOMIC DNA]</scope>
    <source>
        <strain evidence="2">DSM 19110</strain>
    </source>
</reference>
<proteinExistence type="predicted"/>
<keyword evidence="2" id="KW-1185">Reference proteome</keyword>
<protein>
    <submittedName>
        <fullName evidence="1">Uncharacterized protein</fullName>
    </submittedName>
</protein>